<proteinExistence type="predicted"/>
<evidence type="ECO:0000256" key="1">
    <source>
        <dbReference type="ARBA" id="ARBA00022679"/>
    </source>
</evidence>
<feature type="domain" description="Glycosyl transferase family 1" evidence="2">
    <location>
        <begin position="153"/>
        <end position="299"/>
    </location>
</feature>
<dbReference type="PANTHER" id="PTHR46401:SF2">
    <property type="entry name" value="GLYCOSYLTRANSFERASE WBBK-RELATED"/>
    <property type="match status" value="1"/>
</dbReference>
<protein>
    <submittedName>
        <fullName evidence="4">Glycosyl transferase group 1</fullName>
    </submittedName>
</protein>
<keyword evidence="1 4" id="KW-0808">Transferase</keyword>
<evidence type="ECO:0000313" key="5">
    <source>
        <dbReference type="Proteomes" id="UP000036923"/>
    </source>
</evidence>
<dbReference type="STRING" id="398512.Bccel_3493"/>
<dbReference type="EMBL" id="LGTC01000001">
    <property type="protein sequence ID" value="KNY28219.1"/>
    <property type="molecule type" value="Genomic_DNA"/>
</dbReference>
<dbReference type="SUPFAM" id="SSF53756">
    <property type="entry name" value="UDP-Glycosyltransferase/glycogen phosphorylase"/>
    <property type="match status" value="1"/>
</dbReference>
<dbReference type="RefSeq" id="WP_036944656.1">
    <property type="nucleotide sequence ID" value="NZ_JQKC01000033.1"/>
</dbReference>
<sequence>MYLINMLSSADKIKGQGVGSAYLEQVELVRKGLGDRYAVVTNKLKLADIMHYHTFDLQFYFLSSLAKFKGVNVGYVHLLPETVDGSLEFPTLIKKIFYKYIISFYKKMDYLVTVNPYFIKLLKNYGVNESKITYIPNFVSIKNFYPIKPDKKLEIRRKYGIGENEFVVLGVGQVQTRKGVMDFIETAKNLSNIRFIWAGGFSFGRITAGYKELKKIVDDPPSNVEFPGILDREHMNELYNIANVLFLPSYSELFPMTILEAFNCKLPILLRDLDIYPDVFFDYYQKGSNVKEFTDIIRAMSDDVLIRSYWENQSWKGHQFYSEENVLSMWKSFYDSVNRKEQKESPKAAL</sequence>
<dbReference type="OrthoDB" id="9802525at2"/>
<reference evidence="5" key="1">
    <citation type="submission" date="2015-07" db="EMBL/GenBank/DDBJ databases">
        <title>Near-Complete Genome Sequence of the Cellulolytic Bacterium Bacteroides (Pseudobacteroides) cellulosolvens ATCC 35603.</title>
        <authorList>
            <person name="Dassa B."/>
            <person name="Utturkar S.M."/>
            <person name="Klingeman D.M."/>
            <person name="Hurt R.A."/>
            <person name="Keller M."/>
            <person name="Xu J."/>
            <person name="Reddy Y.H.K."/>
            <person name="Borovok I."/>
            <person name="Grinberg I.R."/>
            <person name="Lamed R."/>
            <person name="Zhivin O."/>
            <person name="Bayer E.A."/>
            <person name="Brown S.D."/>
        </authorList>
    </citation>
    <scope>NUCLEOTIDE SEQUENCE [LARGE SCALE GENOMIC DNA]</scope>
    <source>
        <strain evidence="5">DSM 2933</strain>
    </source>
</reference>
<dbReference type="AlphaFoldDB" id="A0A0L6JR11"/>
<dbReference type="PANTHER" id="PTHR46401">
    <property type="entry name" value="GLYCOSYLTRANSFERASE WBBK-RELATED"/>
    <property type="match status" value="1"/>
</dbReference>
<feature type="domain" description="Glycosyltransferase subfamily 4-like N-terminal" evidence="3">
    <location>
        <begin position="47"/>
        <end position="141"/>
    </location>
</feature>
<dbReference type="InterPro" id="IPR001296">
    <property type="entry name" value="Glyco_trans_1"/>
</dbReference>
<organism evidence="4 5">
    <name type="scientific">Pseudobacteroides cellulosolvens ATCC 35603 = DSM 2933</name>
    <dbReference type="NCBI Taxonomy" id="398512"/>
    <lineage>
        <taxon>Bacteria</taxon>
        <taxon>Bacillati</taxon>
        <taxon>Bacillota</taxon>
        <taxon>Clostridia</taxon>
        <taxon>Eubacteriales</taxon>
        <taxon>Oscillospiraceae</taxon>
        <taxon>Pseudobacteroides</taxon>
    </lineage>
</organism>
<comment type="caution">
    <text evidence="4">The sequence shown here is derived from an EMBL/GenBank/DDBJ whole genome shotgun (WGS) entry which is preliminary data.</text>
</comment>
<evidence type="ECO:0000313" key="4">
    <source>
        <dbReference type="EMBL" id="KNY28219.1"/>
    </source>
</evidence>
<dbReference type="InterPro" id="IPR028098">
    <property type="entry name" value="Glyco_trans_4-like_N"/>
</dbReference>
<dbReference type="PATRIC" id="fig|398512.5.peg.3660"/>
<dbReference type="Gene3D" id="3.40.50.2000">
    <property type="entry name" value="Glycogen Phosphorylase B"/>
    <property type="match status" value="2"/>
</dbReference>
<dbReference type="Pfam" id="PF00534">
    <property type="entry name" value="Glycos_transf_1"/>
    <property type="match status" value="1"/>
</dbReference>
<dbReference type="CDD" id="cd03801">
    <property type="entry name" value="GT4_PimA-like"/>
    <property type="match status" value="1"/>
</dbReference>
<gene>
    <name evidence="4" type="ORF">Bccel_3493</name>
</gene>
<dbReference type="Pfam" id="PF13439">
    <property type="entry name" value="Glyco_transf_4"/>
    <property type="match status" value="1"/>
</dbReference>
<dbReference type="GO" id="GO:0016757">
    <property type="term" value="F:glycosyltransferase activity"/>
    <property type="evidence" value="ECO:0007669"/>
    <property type="project" value="InterPro"/>
</dbReference>
<name>A0A0L6JR11_9FIRM</name>
<evidence type="ECO:0000259" key="2">
    <source>
        <dbReference type="Pfam" id="PF00534"/>
    </source>
</evidence>
<dbReference type="Proteomes" id="UP000036923">
    <property type="component" value="Unassembled WGS sequence"/>
</dbReference>
<evidence type="ECO:0000259" key="3">
    <source>
        <dbReference type="Pfam" id="PF13439"/>
    </source>
</evidence>
<keyword evidence="5" id="KW-1185">Reference proteome</keyword>
<dbReference type="eggNOG" id="COG0438">
    <property type="taxonomic scope" value="Bacteria"/>
</dbReference>
<accession>A0A0L6JR11</accession>